<proteinExistence type="predicted"/>
<keyword evidence="3" id="KW-1185">Reference proteome</keyword>
<evidence type="ECO:0000313" key="2">
    <source>
        <dbReference type="EMBL" id="PRQ56443.1"/>
    </source>
</evidence>
<organism evidence="2 3">
    <name type="scientific">Rosa chinensis</name>
    <name type="common">China rose</name>
    <dbReference type="NCBI Taxonomy" id="74649"/>
    <lineage>
        <taxon>Eukaryota</taxon>
        <taxon>Viridiplantae</taxon>
        <taxon>Streptophyta</taxon>
        <taxon>Embryophyta</taxon>
        <taxon>Tracheophyta</taxon>
        <taxon>Spermatophyta</taxon>
        <taxon>Magnoliopsida</taxon>
        <taxon>eudicotyledons</taxon>
        <taxon>Gunneridae</taxon>
        <taxon>Pentapetalae</taxon>
        <taxon>rosids</taxon>
        <taxon>fabids</taxon>
        <taxon>Rosales</taxon>
        <taxon>Rosaceae</taxon>
        <taxon>Rosoideae</taxon>
        <taxon>Rosoideae incertae sedis</taxon>
        <taxon>Rosa</taxon>
    </lineage>
</organism>
<comment type="caution">
    <text evidence="2">The sequence shown here is derived from an EMBL/GenBank/DDBJ whole genome shotgun (WGS) entry which is preliminary data.</text>
</comment>
<feature type="compositionally biased region" description="Polar residues" evidence="1">
    <location>
        <begin position="19"/>
        <end position="28"/>
    </location>
</feature>
<evidence type="ECO:0000313" key="3">
    <source>
        <dbReference type="Proteomes" id="UP000238479"/>
    </source>
</evidence>
<gene>
    <name evidence="2" type="ORF">RchiOBHm_Chr1g0336481</name>
</gene>
<feature type="compositionally biased region" description="Polar residues" evidence="1">
    <location>
        <begin position="42"/>
        <end position="55"/>
    </location>
</feature>
<name>A0A2P6SCN7_ROSCH</name>
<sequence length="55" mass="6128">MSDFLTSLILQITNKSFAFQGSHHSSSQKTEEEGRKEEEGNMNLSTKSSTSAVQY</sequence>
<dbReference type="AlphaFoldDB" id="A0A2P6SCN7"/>
<protein>
    <submittedName>
        <fullName evidence="2">Uncharacterized protein</fullName>
    </submittedName>
</protein>
<dbReference type="Proteomes" id="UP000238479">
    <property type="component" value="Chromosome 1"/>
</dbReference>
<evidence type="ECO:0000256" key="1">
    <source>
        <dbReference type="SAM" id="MobiDB-lite"/>
    </source>
</evidence>
<reference evidence="2 3" key="1">
    <citation type="journal article" date="2018" name="Nat. Genet.">
        <title>The Rosa genome provides new insights in the design of modern roses.</title>
        <authorList>
            <person name="Bendahmane M."/>
        </authorList>
    </citation>
    <scope>NUCLEOTIDE SEQUENCE [LARGE SCALE GENOMIC DNA]</scope>
    <source>
        <strain evidence="3">cv. Old Blush</strain>
    </source>
</reference>
<accession>A0A2P6SCN7</accession>
<feature type="compositionally biased region" description="Basic and acidic residues" evidence="1">
    <location>
        <begin position="29"/>
        <end position="39"/>
    </location>
</feature>
<dbReference type="Gramene" id="PRQ56443">
    <property type="protein sequence ID" value="PRQ56443"/>
    <property type="gene ID" value="RchiOBHm_Chr1g0336481"/>
</dbReference>
<feature type="region of interest" description="Disordered" evidence="1">
    <location>
        <begin position="19"/>
        <end position="55"/>
    </location>
</feature>
<dbReference type="EMBL" id="PDCK01000039">
    <property type="protein sequence ID" value="PRQ56443.1"/>
    <property type="molecule type" value="Genomic_DNA"/>
</dbReference>